<evidence type="ECO:0000256" key="3">
    <source>
        <dbReference type="ARBA" id="ARBA00023125"/>
    </source>
</evidence>
<keyword evidence="3" id="KW-0238">DNA-binding</keyword>
<dbReference type="Pfam" id="PF00239">
    <property type="entry name" value="Resolvase"/>
    <property type="match status" value="1"/>
</dbReference>
<name>A0A2D1TX39_9ACTN</name>
<gene>
    <name evidence="8" type="ORF">CSV91_04795</name>
</gene>
<comment type="similarity">
    <text evidence="1">Belongs to the site-specific recombinase resolvase family.</text>
</comment>
<dbReference type="PROSITE" id="PS00397">
    <property type="entry name" value="RECOMBINASES_1"/>
    <property type="match status" value="1"/>
</dbReference>
<organism evidence="8 9">
    <name type="scientific">Collinsella aerofaciens</name>
    <dbReference type="NCBI Taxonomy" id="74426"/>
    <lineage>
        <taxon>Bacteria</taxon>
        <taxon>Bacillati</taxon>
        <taxon>Actinomycetota</taxon>
        <taxon>Coriobacteriia</taxon>
        <taxon>Coriobacteriales</taxon>
        <taxon>Coriobacteriaceae</taxon>
        <taxon>Collinsella</taxon>
    </lineage>
</organism>
<dbReference type="GO" id="GO:0000150">
    <property type="term" value="F:DNA strand exchange activity"/>
    <property type="evidence" value="ECO:0007669"/>
    <property type="project" value="InterPro"/>
</dbReference>
<dbReference type="Gene3D" id="3.40.50.1390">
    <property type="entry name" value="Resolvase, N-terminal catalytic domain"/>
    <property type="match status" value="1"/>
</dbReference>
<evidence type="ECO:0000256" key="6">
    <source>
        <dbReference type="PROSITE-ProRule" id="PRU10137"/>
    </source>
</evidence>
<proteinExistence type="inferred from homology"/>
<dbReference type="Proteomes" id="UP000225608">
    <property type="component" value="Chromosome"/>
</dbReference>
<dbReference type="EMBL" id="CP024160">
    <property type="protein sequence ID" value="ATP53910.1"/>
    <property type="molecule type" value="Genomic_DNA"/>
</dbReference>
<dbReference type="GO" id="GO:0015074">
    <property type="term" value="P:DNA integration"/>
    <property type="evidence" value="ECO:0007669"/>
    <property type="project" value="UniProtKB-KW"/>
</dbReference>
<evidence type="ECO:0000256" key="4">
    <source>
        <dbReference type="ARBA" id="ARBA00023172"/>
    </source>
</evidence>
<feature type="domain" description="Resolvase/invertase-type recombinase catalytic" evidence="7">
    <location>
        <begin position="3"/>
        <end position="151"/>
    </location>
</feature>
<evidence type="ECO:0000259" key="7">
    <source>
        <dbReference type="PROSITE" id="PS51736"/>
    </source>
</evidence>
<dbReference type="CDD" id="cd03768">
    <property type="entry name" value="SR_ResInv"/>
    <property type="match status" value="1"/>
</dbReference>
<evidence type="ECO:0000256" key="2">
    <source>
        <dbReference type="ARBA" id="ARBA00022908"/>
    </source>
</evidence>
<dbReference type="InterPro" id="IPR036162">
    <property type="entry name" value="Resolvase-like_N_sf"/>
</dbReference>
<dbReference type="KEGG" id="caer:CSV91_04795"/>
<feature type="active site" description="O-(5'-phospho-DNA)-serine intermediate" evidence="5 6">
    <location>
        <position position="11"/>
    </location>
</feature>
<reference evidence="8 9" key="1">
    <citation type="submission" date="2017-10" db="EMBL/GenBank/DDBJ databases">
        <title>Complete genome sequence of Collinsella aerofaciens isolated from the gut of a healthy adult Indian.</title>
        <authorList>
            <person name="Bag S."/>
            <person name="Ghosh T.S."/>
            <person name="Das B."/>
        </authorList>
    </citation>
    <scope>NUCLEOTIDE SEQUENCE [LARGE SCALE GENOMIC DNA]</scope>
    <source>
        <strain evidence="9">indica</strain>
    </source>
</reference>
<dbReference type="RefSeq" id="WP_099432016.1">
    <property type="nucleotide sequence ID" value="NZ_CP024160.1"/>
</dbReference>
<evidence type="ECO:0000256" key="1">
    <source>
        <dbReference type="ARBA" id="ARBA00009913"/>
    </source>
</evidence>
<dbReference type="AlphaFoldDB" id="A0A2D1TX39"/>
<evidence type="ECO:0000313" key="8">
    <source>
        <dbReference type="EMBL" id="ATP53910.1"/>
    </source>
</evidence>
<dbReference type="SMART" id="SM00857">
    <property type="entry name" value="Resolvase"/>
    <property type="match status" value="1"/>
</dbReference>
<dbReference type="GO" id="GO:0003677">
    <property type="term" value="F:DNA binding"/>
    <property type="evidence" value="ECO:0007669"/>
    <property type="project" value="UniProtKB-KW"/>
</dbReference>
<sequence length="201" mass="22403">MATVYGYARVSSRDQNLNRQLDALGAYGVGSANIYADHASGKDFDRPRYRELLHILGDGDVLVVLSIDRLGRNYSEILEEWRRITKELGVAIVVLDMPLLDTRARASGTPDVTNTLIADIVLQLLSYVAQVERENIHRRQAEGIAAARARGVRFGRPRKPCPPQFELVRDSYEAGDITRSQAAKCLGVCVGTFDRWMREAG</sequence>
<dbReference type="SUPFAM" id="SSF53041">
    <property type="entry name" value="Resolvase-like"/>
    <property type="match status" value="1"/>
</dbReference>
<dbReference type="PANTHER" id="PTHR30461:SF26">
    <property type="entry name" value="RESOLVASE HOMOLOG YNEB"/>
    <property type="match status" value="1"/>
</dbReference>
<protein>
    <submittedName>
        <fullName evidence="8">Resolvase</fullName>
    </submittedName>
</protein>
<evidence type="ECO:0000313" key="9">
    <source>
        <dbReference type="Proteomes" id="UP000225608"/>
    </source>
</evidence>
<dbReference type="PANTHER" id="PTHR30461">
    <property type="entry name" value="DNA-INVERTASE FROM LAMBDOID PROPHAGE"/>
    <property type="match status" value="1"/>
</dbReference>
<keyword evidence="4" id="KW-0233">DNA recombination</keyword>
<dbReference type="PROSITE" id="PS00398">
    <property type="entry name" value="RECOMBINASES_2"/>
    <property type="match status" value="1"/>
</dbReference>
<dbReference type="InterPro" id="IPR006119">
    <property type="entry name" value="Resolv_N"/>
</dbReference>
<dbReference type="InterPro" id="IPR006118">
    <property type="entry name" value="Recombinase_CS"/>
</dbReference>
<dbReference type="PROSITE" id="PS51736">
    <property type="entry name" value="RECOMBINASES_3"/>
    <property type="match status" value="1"/>
</dbReference>
<keyword evidence="2" id="KW-0229">DNA integration</keyword>
<evidence type="ECO:0000256" key="5">
    <source>
        <dbReference type="PIRSR" id="PIRSR606118-50"/>
    </source>
</evidence>
<dbReference type="InterPro" id="IPR050639">
    <property type="entry name" value="SSR_resolvase"/>
</dbReference>
<accession>A0A2D1TX39</accession>